<gene>
    <name evidence="2" type="ORF">AMS68_007981</name>
</gene>
<reference evidence="2 3" key="1">
    <citation type="journal article" date="2016" name="Sci. Rep.">
        <title>Peltaster fructicola genome reveals evolution from an invasive phytopathogen to an ectophytic parasite.</title>
        <authorList>
            <person name="Xu C."/>
            <person name="Chen H."/>
            <person name="Gleason M.L."/>
            <person name="Xu J.R."/>
            <person name="Liu H."/>
            <person name="Zhang R."/>
            <person name="Sun G."/>
        </authorList>
    </citation>
    <scope>NUCLEOTIDE SEQUENCE [LARGE SCALE GENOMIC DNA]</scope>
    <source>
        <strain evidence="2 3">LNHT1506</strain>
    </source>
</reference>
<dbReference type="GO" id="GO:0070628">
    <property type="term" value="F:proteasome binding"/>
    <property type="evidence" value="ECO:0007669"/>
    <property type="project" value="InterPro"/>
</dbReference>
<proteinExistence type="predicted"/>
<dbReference type="Proteomes" id="UP000503462">
    <property type="component" value="Chromosome 5"/>
</dbReference>
<feature type="compositionally biased region" description="Low complexity" evidence="1">
    <location>
        <begin position="122"/>
        <end position="133"/>
    </location>
</feature>
<dbReference type="PANTHER" id="PTHR42342">
    <property type="entry name" value="STATIONARY PHASE PROTEIN 5"/>
    <property type="match status" value="1"/>
</dbReference>
<organism evidence="2 3">
    <name type="scientific">Peltaster fructicola</name>
    <dbReference type="NCBI Taxonomy" id="286661"/>
    <lineage>
        <taxon>Eukaryota</taxon>
        <taxon>Fungi</taxon>
        <taxon>Dikarya</taxon>
        <taxon>Ascomycota</taxon>
        <taxon>Pezizomycotina</taxon>
        <taxon>Dothideomycetes</taxon>
        <taxon>Dothideomycetes incertae sedis</taxon>
        <taxon>Peltaster</taxon>
    </lineage>
</organism>
<evidence type="ECO:0000313" key="2">
    <source>
        <dbReference type="EMBL" id="QIX02464.1"/>
    </source>
</evidence>
<evidence type="ECO:0000256" key="1">
    <source>
        <dbReference type="SAM" id="MobiDB-lite"/>
    </source>
</evidence>
<dbReference type="GO" id="GO:0043248">
    <property type="term" value="P:proteasome assembly"/>
    <property type="evidence" value="ECO:0007669"/>
    <property type="project" value="TreeGrafter"/>
</dbReference>
<dbReference type="InterPro" id="IPR038816">
    <property type="entry name" value="Stationary_phase_5"/>
</dbReference>
<dbReference type="OrthoDB" id="5415241at2759"/>
<dbReference type="AlphaFoldDB" id="A0A6H0Y614"/>
<keyword evidence="3" id="KW-1185">Reference proteome</keyword>
<dbReference type="EMBL" id="CP051143">
    <property type="protein sequence ID" value="QIX02464.1"/>
    <property type="molecule type" value="Genomic_DNA"/>
</dbReference>
<accession>A0A6H0Y614</accession>
<protein>
    <recommendedName>
        <fullName evidence="4">Casein kinase II beta 2 subunit</fullName>
    </recommendedName>
</protein>
<evidence type="ECO:0000313" key="3">
    <source>
        <dbReference type="Proteomes" id="UP000503462"/>
    </source>
</evidence>
<dbReference type="PANTHER" id="PTHR42342:SF1">
    <property type="entry name" value="STATIONARY PHASE PROTEIN 5"/>
    <property type="match status" value="1"/>
</dbReference>
<evidence type="ECO:0008006" key="4">
    <source>
        <dbReference type="Google" id="ProtNLM"/>
    </source>
</evidence>
<feature type="region of interest" description="Disordered" evidence="1">
    <location>
        <begin position="115"/>
        <end position="134"/>
    </location>
</feature>
<sequence length="437" mass="47726">MPPLPGMVLNWHSLIARHAKELKTALTKVTRAIDAQVARHTQPQAEAILVRNAPKQPLHPLARIRQSQSRFYSTVRGTIRQFSSGSKGRTYDRSSYSKSRVGSYISQSSGRAPFASTLRPNLTGGTLSRTSGGYSLGSGRVGGARYFSHGPASQAQVVHNVSQAMRAFFIGGNKAQFDGMSPRTGEKSFKAVSTLQHDASKTMRSVTRTTPGSWVDFRINPTITALTPLRESFDVTTSIDKPNGHLNSEGLIDVLSADFSRTLKDLAVVLNDLKRLSQLGDLPITHQGNSIRVHFPGCDAGTVERLCAELDLQRGTVTQDPAFDSFVGAEMALLFPYAPSTGESDTESMFEAAPARQSPVIQLEDLLLTSERSGDSSNDSAYSEFQDVLVEETYMSSPSAFESVRSGSEQSDRCSPLEYQGIEGIYRFIEQCDSTRR</sequence>
<name>A0A6H0Y614_9PEZI</name>